<protein>
    <submittedName>
        <fullName evidence="3">Uncharacterized protein</fullName>
    </submittedName>
</protein>
<feature type="region of interest" description="Disordered" evidence="1">
    <location>
        <begin position="87"/>
        <end position="133"/>
    </location>
</feature>
<name>A0AAN8NPT6_9PEZI</name>
<feature type="compositionally biased region" description="Low complexity" evidence="1">
    <location>
        <begin position="124"/>
        <end position="133"/>
    </location>
</feature>
<gene>
    <name evidence="3" type="ORF">TWF506_011000</name>
</gene>
<keyword evidence="4" id="KW-1185">Reference proteome</keyword>
<dbReference type="AlphaFoldDB" id="A0AAN8NPT6"/>
<proteinExistence type="predicted"/>
<evidence type="ECO:0000313" key="4">
    <source>
        <dbReference type="Proteomes" id="UP001307849"/>
    </source>
</evidence>
<organism evidence="3 4">
    <name type="scientific">Arthrobotrys conoides</name>
    <dbReference type="NCBI Taxonomy" id="74498"/>
    <lineage>
        <taxon>Eukaryota</taxon>
        <taxon>Fungi</taxon>
        <taxon>Dikarya</taxon>
        <taxon>Ascomycota</taxon>
        <taxon>Pezizomycotina</taxon>
        <taxon>Orbiliomycetes</taxon>
        <taxon>Orbiliales</taxon>
        <taxon>Orbiliaceae</taxon>
        <taxon>Arthrobotrys</taxon>
    </lineage>
</organism>
<keyword evidence="2" id="KW-0732">Signal</keyword>
<dbReference type="Proteomes" id="UP001307849">
    <property type="component" value="Unassembled WGS sequence"/>
</dbReference>
<evidence type="ECO:0000256" key="2">
    <source>
        <dbReference type="SAM" id="SignalP"/>
    </source>
</evidence>
<reference evidence="3 4" key="1">
    <citation type="submission" date="2019-10" db="EMBL/GenBank/DDBJ databases">
        <authorList>
            <person name="Palmer J.M."/>
        </authorList>
    </citation>
    <scope>NUCLEOTIDE SEQUENCE [LARGE SCALE GENOMIC DNA]</scope>
    <source>
        <strain evidence="3 4">TWF506</strain>
    </source>
</reference>
<accession>A0AAN8NPT6</accession>
<feature type="compositionally biased region" description="Low complexity" evidence="1">
    <location>
        <begin position="87"/>
        <end position="106"/>
    </location>
</feature>
<feature type="signal peptide" evidence="2">
    <location>
        <begin position="1"/>
        <end position="19"/>
    </location>
</feature>
<comment type="caution">
    <text evidence="3">The sequence shown here is derived from an EMBL/GenBank/DDBJ whole genome shotgun (WGS) entry which is preliminary data.</text>
</comment>
<evidence type="ECO:0000313" key="3">
    <source>
        <dbReference type="EMBL" id="KAK6506077.1"/>
    </source>
</evidence>
<feature type="chain" id="PRO_5042869648" evidence="2">
    <location>
        <begin position="20"/>
        <end position="184"/>
    </location>
</feature>
<sequence>MNTLFKAIALCTLALSATAQSPTECSPENLPTFCPAVHNSCCKYLCSGGGQPACWDRNITDTEKSPSGVRGVTCELCPTGLAYIPRESSSSAVEEPPAAAATSTSTERPREVTTKGAPPAYTPGSAEGTGNATTTATDKVLEPTATGNTSEPGIPEPTYISGASSVLAMSGTAIVGVFCFMMVL</sequence>
<dbReference type="EMBL" id="JAVHJM010000009">
    <property type="protein sequence ID" value="KAK6506077.1"/>
    <property type="molecule type" value="Genomic_DNA"/>
</dbReference>
<evidence type="ECO:0000256" key="1">
    <source>
        <dbReference type="SAM" id="MobiDB-lite"/>
    </source>
</evidence>